<dbReference type="AlphaFoldDB" id="A0A814XXL8"/>
<name>A0A814XXL8_9BILA</name>
<evidence type="ECO:0000313" key="3">
    <source>
        <dbReference type="Proteomes" id="UP000663854"/>
    </source>
</evidence>
<comment type="caution">
    <text evidence="1">The sequence shown here is derived from an EMBL/GenBank/DDBJ whole genome shotgun (WGS) entry which is preliminary data.</text>
</comment>
<sequence length="248" mass="29559">MTNLEELSLYFISIHGPIIDGDNLENNIINHMTRLNKFTFNICSVISLNQLINVPLNEDIKYSFRNFQNNQIISSVDYFSRTGLLYCHVYSYPYTWTFYHNIANNFPGGLFKCVREISLYDDRPFEHDFFLRITQSFPFVKKLTIHNYEPQHNNHLEQPIIKYSHLVEIDLVKTHEDYLDEFLNKAKICLLNDVHLRVGYNSLKKITNDFTRDETRINCSKIIRLTVFGKIVEEHLKLQEYFFHAKIY</sequence>
<keyword evidence="4" id="KW-1185">Reference proteome</keyword>
<dbReference type="EMBL" id="CAJNOL010002452">
    <property type="protein sequence ID" value="CAF1501739.1"/>
    <property type="molecule type" value="Genomic_DNA"/>
</dbReference>
<evidence type="ECO:0000313" key="1">
    <source>
        <dbReference type="EMBL" id="CAF1221702.1"/>
    </source>
</evidence>
<dbReference type="Proteomes" id="UP000663854">
    <property type="component" value="Unassembled WGS sequence"/>
</dbReference>
<reference evidence="1" key="1">
    <citation type="submission" date="2021-02" db="EMBL/GenBank/DDBJ databases">
        <authorList>
            <person name="Nowell W R."/>
        </authorList>
    </citation>
    <scope>NUCLEOTIDE SEQUENCE</scope>
</reference>
<dbReference type="EMBL" id="CAJNOH010001477">
    <property type="protein sequence ID" value="CAF1221702.1"/>
    <property type="molecule type" value="Genomic_DNA"/>
</dbReference>
<accession>A0A814XXL8</accession>
<protein>
    <submittedName>
        <fullName evidence="1">Uncharacterized protein</fullName>
    </submittedName>
</protein>
<organism evidence="1 3">
    <name type="scientific">Rotaria sordida</name>
    <dbReference type="NCBI Taxonomy" id="392033"/>
    <lineage>
        <taxon>Eukaryota</taxon>
        <taxon>Metazoa</taxon>
        <taxon>Spiralia</taxon>
        <taxon>Gnathifera</taxon>
        <taxon>Rotifera</taxon>
        <taxon>Eurotatoria</taxon>
        <taxon>Bdelloidea</taxon>
        <taxon>Philodinida</taxon>
        <taxon>Philodinidae</taxon>
        <taxon>Rotaria</taxon>
    </lineage>
</organism>
<proteinExistence type="predicted"/>
<dbReference type="Proteomes" id="UP000663870">
    <property type="component" value="Unassembled WGS sequence"/>
</dbReference>
<gene>
    <name evidence="2" type="ORF">JXQ802_LOCUS40463</name>
    <name evidence="1" type="ORF">PYM288_LOCUS25906</name>
</gene>
<evidence type="ECO:0000313" key="4">
    <source>
        <dbReference type="Proteomes" id="UP000663870"/>
    </source>
</evidence>
<evidence type="ECO:0000313" key="2">
    <source>
        <dbReference type="EMBL" id="CAF1501739.1"/>
    </source>
</evidence>